<dbReference type="PROSITE" id="PS51257">
    <property type="entry name" value="PROKAR_LIPOPROTEIN"/>
    <property type="match status" value="1"/>
</dbReference>
<feature type="transmembrane region" description="Helical" evidence="1">
    <location>
        <begin position="71"/>
        <end position="90"/>
    </location>
</feature>
<evidence type="ECO:0000313" key="3">
    <source>
        <dbReference type="Proteomes" id="UP000254924"/>
    </source>
</evidence>
<dbReference type="AlphaFoldDB" id="A0A380JZ81"/>
<reference evidence="2 3" key="1">
    <citation type="submission" date="2018-06" db="EMBL/GenBank/DDBJ databases">
        <authorList>
            <consortium name="Pathogen Informatics"/>
            <person name="Doyle S."/>
        </authorList>
    </citation>
    <scope>NUCLEOTIDE SEQUENCE [LARGE SCALE GENOMIC DNA]</scope>
    <source>
        <strain evidence="2 3">NCTC12224</strain>
    </source>
</reference>
<accession>A0A380JZ81</accession>
<keyword evidence="1" id="KW-0812">Transmembrane</keyword>
<evidence type="ECO:0008006" key="4">
    <source>
        <dbReference type="Google" id="ProtNLM"/>
    </source>
</evidence>
<organism evidence="2 3">
    <name type="scientific">Streptococcus hyointestinalis</name>
    <dbReference type="NCBI Taxonomy" id="1337"/>
    <lineage>
        <taxon>Bacteria</taxon>
        <taxon>Bacillati</taxon>
        <taxon>Bacillota</taxon>
        <taxon>Bacilli</taxon>
        <taxon>Lactobacillales</taxon>
        <taxon>Streptococcaceae</taxon>
        <taxon>Streptococcus</taxon>
    </lineage>
</organism>
<evidence type="ECO:0000256" key="1">
    <source>
        <dbReference type="SAM" id="Phobius"/>
    </source>
</evidence>
<gene>
    <name evidence="2" type="ORF">NCTC12224_00165</name>
</gene>
<feature type="transmembrane region" description="Helical" evidence="1">
    <location>
        <begin position="42"/>
        <end position="65"/>
    </location>
</feature>
<feature type="transmembrane region" description="Helical" evidence="1">
    <location>
        <begin position="12"/>
        <end position="30"/>
    </location>
</feature>
<protein>
    <recommendedName>
        <fullName evidence="4">Lipoprotein</fullName>
    </recommendedName>
</protein>
<dbReference type="EMBL" id="UHFN01000002">
    <property type="protein sequence ID" value="SUN58141.1"/>
    <property type="molecule type" value="Genomic_DNA"/>
</dbReference>
<keyword evidence="3" id="KW-1185">Reference proteome</keyword>
<evidence type="ECO:0000313" key="2">
    <source>
        <dbReference type="EMBL" id="SUN58141.1"/>
    </source>
</evidence>
<proteinExistence type="predicted"/>
<keyword evidence="1" id="KW-1133">Transmembrane helix</keyword>
<dbReference type="Proteomes" id="UP000254924">
    <property type="component" value="Unassembled WGS sequence"/>
</dbReference>
<name>A0A380JZ81_9STRE</name>
<keyword evidence="1" id="KW-0472">Membrane</keyword>
<sequence>MFKLSLVFSNVIYPIILFGLASCVHIYKLRRRVWQTEYVDRTVGYMLTAVSWFLNLLFVYYIYLMIINFKWMYAFSDVALVLSSLIFITGNNKDHFIMSRVDRWLDKKRVERFRICPYCGSSRCFYRTLVNIENVCYYLLNQRNELIFLGFYHNRDHIAKPFVEEQSSFNTLIKHYFPLLASGYEDVVLYRGQYYPLEHDLYCSKCHQKVNSEPIERGMLTLAKLEATTIKSSK</sequence>